<evidence type="ECO:0000256" key="5">
    <source>
        <dbReference type="RuleBase" id="RU000571"/>
    </source>
</evidence>
<dbReference type="Proteomes" id="UP001596116">
    <property type="component" value="Unassembled WGS sequence"/>
</dbReference>
<dbReference type="HAMAP" id="MF_00251">
    <property type="entry name" value="Ribosomal_bL36"/>
    <property type="match status" value="1"/>
</dbReference>
<keyword evidence="7" id="KW-1185">Reference proteome</keyword>
<protein>
    <recommendedName>
        <fullName evidence="4">Large ribosomal subunit protein bL36</fullName>
    </recommendedName>
</protein>
<dbReference type="RefSeq" id="WP_379882314.1">
    <property type="nucleotide sequence ID" value="NZ_JBHPON010000002.1"/>
</dbReference>
<evidence type="ECO:0000313" key="7">
    <source>
        <dbReference type="Proteomes" id="UP001596116"/>
    </source>
</evidence>
<comment type="caution">
    <text evidence="6">The sequence shown here is derived from an EMBL/GenBank/DDBJ whole genome shotgun (WGS) entry which is preliminary data.</text>
</comment>
<dbReference type="InterPro" id="IPR047621">
    <property type="entry name" value="Ribosomal_L36_bact"/>
</dbReference>
<evidence type="ECO:0000256" key="1">
    <source>
        <dbReference type="ARBA" id="ARBA00007645"/>
    </source>
</evidence>
<keyword evidence="2 4" id="KW-0689">Ribosomal protein</keyword>
<dbReference type="EMBL" id="JBHPON010000002">
    <property type="protein sequence ID" value="MFC6036452.1"/>
    <property type="molecule type" value="Genomic_DNA"/>
</dbReference>
<accession>A0ABW1L0M8</accession>
<dbReference type="Pfam" id="PF00444">
    <property type="entry name" value="Ribosomal_L36"/>
    <property type="match status" value="1"/>
</dbReference>
<gene>
    <name evidence="6" type="primary">ykgO</name>
    <name evidence="4" type="synonym">rpmJ</name>
    <name evidence="6" type="ORF">ACFMB1_12925</name>
</gene>
<evidence type="ECO:0000256" key="2">
    <source>
        <dbReference type="ARBA" id="ARBA00022980"/>
    </source>
</evidence>
<evidence type="ECO:0000256" key="4">
    <source>
        <dbReference type="HAMAP-Rule" id="MF_00251"/>
    </source>
</evidence>
<evidence type="ECO:0000256" key="3">
    <source>
        <dbReference type="ARBA" id="ARBA00023274"/>
    </source>
</evidence>
<dbReference type="PROSITE" id="PS00828">
    <property type="entry name" value="RIBOSOMAL_L36"/>
    <property type="match status" value="1"/>
</dbReference>
<proteinExistence type="inferred from homology"/>
<dbReference type="PANTHER" id="PTHR47781">
    <property type="entry name" value="50S RIBOSOMAL PROTEIN L36 2"/>
    <property type="match status" value="1"/>
</dbReference>
<name>A0ABW1L0M8_9PROT</name>
<keyword evidence="3 4" id="KW-0687">Ribonucleoprotein</keyword>
<dbReference type="SUPFAM" id="SSF57840">
    <property type="entry name" value="Ribosomal protein L36"/>
    <property type="match status" value="1"/>
</dbReference>
<reference evidence="6 7" key="1">
    <citation type="submission" date="2024-09" db="EMBL/GenBank/DDBJ databases">
        <authorList>
            <person name="Zhang Z.-H."/>
        </authorList>
    </citation>
    <scope>NUCLEOTIDE SEQUENCE [LARGE SCALE GENOMIC DNA]</scope>
    <source>
        <strain evidence="6 7">HHTR114</strain>
    </source>
</reference>
<organism evidence="6 7">
    <name type="scientific">Hyphococcus aureus</name>
    <dbReference type="NCBI Taxonomy" id="2666033"/>
    <lineage>
        <taxon>Bacteria</taxon>
        <taxon>Pseudomonadati</taxon>
        <taxon>Pseudomonadota</taxon>
        <taxon>Alphaproteobacteria</taxon>
        <taxon>Parvularculales</taxon>
        <taxon>Parvularculaceae</taxon>
        <taxon>Hyphococcus</taxon>
    </lineage>
</organism>
<sequence length="41" mass="4943">MKVRSSLKSLKNRHKDCQVVRRKGRVYVINKTQRRFKAKQA</sequence>
<evidence type="ECO:0000313" key="6">
    <source>
        <dbReference type="EMBL" id="MFC6036452.1"/>
    </source>
</evidence>
<dbReference type="InterPro" id="IPR035977">
    <property type="entry name" value="Ribosomal_bL36_sp"/>
</dbReference>
<dbReference type="NCBIfam" id="TIGR01022">
    <property type="entry name" value="rpmJ_bact"/>
    <property type="match status" value="1"/>
</dbReference>
<dbReference type="PANTHER" id="PTHR47781:SF1">
    <property type="entry name" value="LARGE RIBOSOMAL SUBUNIT PROTEIN BL36B"/>
    <property type="match status" value="1"/>
</dbReference>
<dbReference type="GO" id="GO:0005840">
    <property type="term" value="C:ribosome"/>
    <property type="evidence" value="ECO:0007669"/>
    <property type="project" value="UniProtKB-KW"/>
</dbReference>
<dbReference type="InterPro" id="IPR000473">
    <property type="entry name" value="Ribosomal_bL36"/>
</dbReference>
<comment type="similarity">
    <text evidence="1 4 5">Belongs to the bacterial ribosomal protein bL36 family.</text>
</comment>
<dbReference type="NCBIfam" id="NF002021">
    <property type="entry name" value="PRK00831.1"/>
    <property type="match status" value="1"/>
</dbReference>